<dbReference type="Gene3D" id="1.10.10.10">
    <property type="entry name" value="Winged helix-like DNA-binding domain superfamily/Winged helix DNA-binding domain"/>
    <property type="match status" value="1"/>
</dbReference>
<evidence type="ECO:0000256" key="2">
    <source>
        <dbReference type="ARBA" id="ARBA00023125"/>
    </source>
</evidence>
<evidence type="ECO:0000256" key="1">
    <source>
        <dbReference type="ARBA" id="ARBA00023015"/>
    </source>
</evidence>
<dbReference type="PROSITE" id="PS50956">
    <property type="entry name" value="HTH_ASNC_2"/>
    <property type="match status" value="1"/>
</dbReference>
<dbReference type="PANTHER" id="PTHR30154:SF34">
    <property type="entry name" value="TRANSCRIPTIONAL REGULATOR AZLB"/>
    <property type="match status" value="1"/>
</dbReference>
<feature type="domain" description="HTH asnC-type" evidence="4">
    <location>
        <begin position="3"/>
        <end position="64"/>
    </location>
</feature>
<dbReference type="SUPFAM" id="SSF54909">
    <property type="entry name" value="Dimeric alpha+beta barrel"/>
    <property type="match status" value="1"/>
</dbReference>
<keyword evidence="2" id="KW-0238">DNA-binding</keyword>
<dbReference type="InterPro" id="IPR019888">
    <property type="entry name" value="Tscrpt_reg_AsnC-like"/>
</dbReference>
<dbReference type="EMBL" id="CP080096">
    <property type="protein sequence ID" value="QYD72542.1"/>
    <property type="molecule type" value="Genomic_DNA"/>
</dbReference>
<dbReference type="InterPro" id="IPR036388">
    <property type="entry name" value="WH-like_DNA-bd_sf"/>
</dbReference>
<dbReference type="InterPro" id="IPR011008">
    <property type="entry name" value="Dimeric_a/b-barrel"/>
</dbReference>
<gene>
    <name evidence="5" type="ORF">KZJ38_22745</name>
</gene>
<keyword evidence="3" id="KW-0804">Transcription</keyword>
<name>A0ABX8UU69_9BURK</name>
<dbReference type="PRINTS" id="PR00033">
    <property type="entry name" value="HTHASNC"/>
</dbReference>
<keyword evidence="1" id="KW-0805">Transcription regulation</keyword>
<dbReference type="InterPro" id="IPR036390">
    <property type="entry name" value="WH_DNA-bd_sf"/>
</dbReference>
<reference evidence="5 6" key="1">
    <citation type="submission" date="2021-07" db="EMBL/GenBank/DDBJ databases">
        <title>Paraburkholderia edwinii protects Aspergillus sp. from phenazines by acting as a toxin sponge.</title>
        <authorList>
            <person name="Dahlstrom K.M."/>
            <person name="Newman D.K."/>
        </authorList>
    </citation>
    <scope>NUCLEOTIDE SEQUENCE [LARGE SCALE GENOMIC DNA]</scope>
    <source>
        <strain evidence="5 6">Pe01</strain>
    </source>
</reference>
<dbReference type="Pfam" id="PF13412">
    <property type="entry name" value="HTH_24"/>
    <property type="match status" value="1"/>
</dbReference>
<evidence type="ECO:0000256" key="3">
    <source>
        <dbReference type="ARBA" id="ARBA00023163"/>
    </source>
</evidence>
<dbReference type="SUPFAM" id="SSF46785">
    <property type="entry name" value="Winged helix' DNA-binding domain"/>
    <property type="match status" value="1"/>
</dbReference>
<dbReference type="Proteomes" id="UP000826462">
    <property type="component" value="Chromosome 2"/>
</dbReference>
<evidence type="ECO:0000313" key="5">
    <source>
        <dbReference type="EMBL" id="QYD72542.1"/>
    </source>
</evidence>
<dbReference type="SMART" id="SM00344">
    <property type="entry name" value="HTH_ASNC"/>
    <property type="match status" value="1"/>
</dbReference>
<keyword evidence="6" id="KW-1185">Reference proteome</keyword>
<dbReference type="Gene3D" id="3.30.70.920">
    <property type="match status" value="1"/>
</dbReference>
<protein>
    <submittedName>
        <fullName evidence="5">Lrp/AsnC family transcriptional regulator</fullName>
    </submittedName>
</protein>
<dbReference type="Pfam" id="PF01037">
    <property type="entry name" value="AsnC_trans_reg"/>
    <property type="match status" value="1"/>
</dbReference>
<evidence type="ECO:0000259" key="4">
    <source>
        <dbReference type="PROSITE" id="PS50956"/>
    </source>
</evidence>
<dbReference type="InterPro" id="IPR011991">
    <property type="entry name" value="ArsR-like_HTH"/>
</dbReference>
<proteinExistence type="predicted"/>
<dbReference type="RefSeq" id="WP_219801965.1">
    <property type="nucleotide sequence ID" value="NZ_CP080096.1"/>
</dbReference>
<organism evidence="5 6">
    <name type="scientific">Paraburkholderia edwinii</name>
    <dbReference type="NCBI Taxonomy" id="2861782"/>
    <lineage>
        <taxon>Bacteria</taxon>
        <taxon>Pseudomonadati</taxon>
        <taxon>Pseudomonadota</taxon>
        <taxon>Betaproteobacteria</taxon>
        <taxon>Burkholderiales</taxon>
        <taxon>Burkholderiaceae</taxon>
        <taxon>Paraburkholderia</taxon>
    </lineage>
</organism>
<evidence type="ECO:0000313" key="6">
    <source>
        <dbReference type="Proteomes" id="UP000826462"/>
    </source>
</evidence>
<dbReference type="PANTHER" id="PTHR30154">
    <property type="entry name" value="LEUCINE-RESPONSIVE REGULATORY PROTEIN"/>
    <property type="match status" value="1"/>
</dbReference>
<dbReference type="InterPro" id="IPR019887">
    <property type="entry name" value="Tscrpt_reg_AsnC/Lrp_C"/>
</dbReference>
<sequence length="156" mass="17705">MKLDKTDVNILRTLQRDAHAKASELAETLAISPSPLYRRIRMLEEAGVIRQYMTLLDPEKVGFPISAYVSVALEKNADKMAAFERAILSCEEVMECYLMTGTYDYVVRVVASDIPGIERFVMTRLTKIDGVRDVNTSITLRRVQYKTELPVRISEA</sequence>
<dbReference type="InterPro" id="IPR000485">
    <property type="entry name" value="AsnC-type_HTH_dom"/>
</dbReference>
<dbReference type="CDD" id="cd00090">
    <property type="entry name" value="HTH_ARSR"/>
    <property type="match status" value="1"/>
</dbReference>
<accession>A0ABX8UU69</accession>